<dbReference type="EC" id="3.4.17.19" evidence="8"/>
<dbReference type="STRING" id="83655.APT61_12040"/>
<keyword evidence="4 8" id="KW-0378">Hydrolase</keyword>
<evidence type="ECO:0000256" key="1">
    <source>
        <dbReference type="ARBA" id="ARBA00022645"/>
    </source>
</evidence>
<proteinExistence type="inferred from homology"/>
<reference evidence="11 12" key="1">
    <citation type="submission" date="2019-05" db="EMBL/GenBank/DDBJ databases">
        <authorList>
            <consortium name="Pathogen Informatics"/>
        </authorList>
    </citation>
    <scope>NUCLEOTIDE SEQUENCE [LARGE SCALE GENOMIC DNA]</scope>
    <source>
        <strain evidence="11 12">NCTC13032</strain>
    </source>
</reference>
<dbReference type="PRINTS" id="PR00998">
    <property type="entry name" value="CRBOXYPTASET"/>
</dbReference>
<organism evidence="11 12">
    <name type="scientific">Leclercia adecarboxylata</name>
    <dbReference type="NCBI Taxonomy" id="83655"/>
    <lineage>
        <taxon>Bacteria</taxon>
        <taxon>Pseudomonadati</taxon>
        <taxon>Pseudomonadota</taxon>
        <taxon>Gammaproteobacteria</taxon>
        <taxon>Enterobacterales</taxon>
        <taxon>Enterobacteriaceae</taxon>
        <taxon>Leclercia</taxon>
    </lineage>
</organism>
<evidence type="ECO:0000256" key="6">
    <source>
        <dbReference type="ARBA" id="ARBA00052755"/>
    </source>
</evidence>
<dbReference type="CDD" id="cd06460">
    <property type="entry name" value="M32_Taq"/>
    <property type="match status" value="1"/>
</dbReference>
<evidence type="ECO:0000256" key="9">
    <source>
        <dbReference type="PIRSR" id="PIRSR006615-1"/>
    </source>
</evidence>
<comment type="similarity">
    <text evidence="7 8">Belongs to the peptidase M32 family.</text>
</comment>
<dbReference type="PIRSF" id="PIRSF006615">
    <property type="entry name" value="Zn_crbxpep_Taq"/>
    <property type="match status" value="1"/>
</dbReference>
<dbReference type="EMBL" id="LR590464">
    <property type="protein sequence ID" value="VTP67557.1"/>
    <property type="molecule type" value="Genomic_DNA"/>
</dbReference>
<comment type="cofactor">
    <cofactor evidence="9">
        <name>Zn(2+)</name>
        <dbReference type="ChEBI" id="CHEBI:29105"/>
    </cofactor>
    <text evidence="9">Binds 1 zinc ion per subunit.</text>
</comment>
<feature type="active site" description="Proton donor/acceptor" evidence="10">
    <location>
        <position position="264"/>
    </location>
</feature>
<keyword evidence="3 8" id="KW-0479">Metal-binding</keyword>
<dbReference type="Pfam" id="PF02074">
    <property type="entry name" value="Peptidase_M32"/>
    <property type="match status" value="1"/>
</dbReference>
<comment type="catalytic activity">
    <reaction evidence="6 8">
        <text>Release of a C-terminal amino acid with broad specificity, except for -Pro.</text>
        <dbReference type="EC" id="3.4.17.19"/>
    </reaction>
</comment>
<keyword evidence="5 8" id="KW-0482">Metalloprotease</keyword>
<feature type="binding site" evidence="9">
    <location>
        <position position="267"/>
    </location>
    <ligand>
        <name>Zn(2+)</name>
        <dbReference type="ChEBI" id="CHEBI:29105"/>
        <note>catalytic</note>
    </ligand>
</feature>
<evidence type="ECO:0000256" key="2">
    <source>
        <dbReference type="ARBA" id="ARBA00022670"/>
    </source>
</evidence>
<evidence type="ECO:0000256" key="5">
    <source>
        <dbReference type="ARBA" id="ARBA00023049"/>
    </source>
</evidence>
<dbReference type="GO" id="GO:0008270">
    <property type="term" value="F:zinc ion binding"/>
    <property type="evidence" value="ECO:0007669"/>
    <property type="project" value="UniProtKB-ARBA"/>
</dbReference>
<evidence type="ECO:0000256" key="4">
    <source>
        <dbReference type="ARBA" id="ARBA00022801"/>
    </source>
</evidence>
<dbReference type="InterPro" id="IPR001333">
    <property type="entry name" value="Peptidase_M32_Taq"/>
</dbReference>
<dbReference type="Proteomes" id="UP000310719">
    <property type="component" value="Chromosome"/>
</dbReference>
<evidence type="ECO:0000313" key="11">
    <source>
        <dbReference type="EMBL" id="VTP67557.1"/>
    </source>
</evidence>
<dbReference type="PROSITE" id="PS52034">
    <property type="entry name" value="PEPTIDASE_M32"/>
    <property type="match status" value="1"/>
</dbReference>
<dbReference type="GO" id="GO:0006508">
    <property type="term" value="P:proteolysis"/>
    <property type="evidence" value="ECO:0007669"/>
    <property type="project" value="UniProtKB-UniRule"/>
</dbReference>
<sequence>MEKNNYQQLTRTFQRLSRFSHLSAIASWDMFTMMPAGGSAARGEALAELSVLQHQILTDAKVADWLRNAESEDLNDVEQANLREMTRHYQQAALLPESLVEAKSLAGSKCEHAWRTQRPANDWQGFAANLKEVVKLSREEARLRADAKGCTPYDALLDIFEPDMTSARLDDLFGDLKSWLPGLLNQVVEKQAQQSFVPPQGPFPTAIQRELGLEAMKTLGFDFNAGRLDVSAHPFCGGVPEDVRITTRYDEDELLSALFGVIHETGHARYEQNLPRNWLGQPIALARSTAIHESQSLFFEMQLGRSTAFLNHLLPAVHERFGSQAAFSPENFVAWNQRVKPGYIRVDADEVSYPAHVVLRYEIERALINGDIEVDDIPALWDEKMQAWLGLSTKDNYRNGCMQDIHWTDGGFGYFPSYTLGAMYAAQLFAAAKKALPGLDAAIAVGDFSALFDWLRQNIWQHGSRFTTAQLIEQATGGRSQQPLLPRSSHLALSVTLRAGYRTRRCTIRYTSSPITHGSPVISGI</sequence>
<evidence type="ECO:0000313" key="12">
    <source>
        <dbReference type="Proteomes" id="UP000310719"/>
    </source>
</evidence>
<dbReference type="GO" id="GO:0004181">
    <property type="term" value="F:metallocarboxypeptidase activity"/>
    <property type="evidence" value="ECO:0007669"/>
    <property type="project" value="UniProtKB-UniRule"/>
</dbReference>
<dbReference type="SUPFAM" id="SSF55486">
    <property type="entry name" value="Metalloproteases ('zincins'), catalytic domain"/>
    <property type="match status" value="1"/>
</dbReference>
<keyword evidence="2 8" id="KW-0645">Protease</keyword>
<keyword evidence="1 8" id="KW-0121">Carboxypeptidase</keyword>
<dbReference type="PANTHER" id="PTHR34217">
    <property type="entry name" value="METAL-DEPENDENT CARBOXYPEPTIDASE"/>
    <property type="match status" value="1"/>
</dbReference>
<name>A0A4U9HT12_9ENTR</name>
<gene>
    <name evidence="11" type="ORF">NCTC13032_03107</name>
</gene>
<dbReference type="PANTHER" id="PTHR34217:SF1">
    <property type="entry name" value="CARBOXYPEPTIDASE 1"/>
    <property type="match status" value="1"/>
</dbReference>
<accession>A0A4U9HT12</accession>
<evidence type="ECO:0000256" key="3">
    <source>
        <dbReference type="ARBA" id="ARBA00022723"/>
    </source>
</evidence>
<dbReference type="Gene3D" id="1.10.1370.30">
    <property type="match status" value="1"/>
</dbReference>
<evidence type="ECO:0000256" key="8">
    <source>
        <dbReference type="PIRNR" id="PIRNR006615"/>
    </source>
</evidence>
<protein>
    <recommendedName>
        <fullName evidence="8">Metal-dependent carboxypeptidase</fullName>
        <ecNumber evidence="8">3.4.17.19</ecNumber>
    </recommendedName>
</protein>
<evidence type="ECO:0000256" key="7">
    <source>
        <dbReference type="ARBA" id="ARBA00061580"/>
    </source>
</evidence>
<dbReference type="FunFam" id="1.10.1370.30:FF:000003">
    <property type="entry name" value="Thermostable carboxypeptidase 1"/>
    <property type="match status" value="1"/>
</dbReference>
<feature type="binding site" evidence="9">
    <location>
        <position position="293"/>
    </location>
    <ligand>
        <name>Zn(2+)</name>
        <dbReference type="ChEBI" id="CHEBI:29105"/>
        <note>catalytic</note>
    </ligand>
</feature>
<comment type="function">
    <text evidence="8">Broad specificity carboxypetidase that releases amino acids sequentially from the C-terminus, including neutral, aromatic, polar and basic residues.</text>
</comment>
<keyword evidence="9" id="KW-0862">Zinc</keyword>
<feature type="binding site" evidence="9">
    <location>
        <position position="263"/>
    </location>
    <ligand>
        <name>Zn(2+)</name>
        <dbReference type="ChEBI" id="CHEBI:29105"/>
        <note>catalytic</note>
    </ligand>
</feature>
<evidence type="ECO:0000256" key="10">
    <source>
        <dbReference type="PIRSR" id="PIRSR006615-2"/>
    </source>
</evidence>
<dbReference type="AlphaFoldDB" id="A0A4U9HT12"/>